<dbReference type="Proteomes" id="UP000176939">
    <property type="component" value="Unassembled WGS sequence"/>
</dbReference>
<dbReference type="EMBL" id="MGFQ01000009">
    <property type="protein sequence ID" value="OGM10472.1"/>
    <property type="molecule type" value="Genomic_DNA"/>
</dbReference>
<organism evidence="3 4">
    <name type="scientific">Candidatus Woesebacteria bacterium RBG_13_36_22</name>
    <dbReference type="NCBI Taxonomy" id="1802478"/>
    <lineage>
        <taxon>Bacteria</taxon>
        <taxon>Candidatus Woeseibacteriota</taxon>
    </lineage>
</organism>
<comment type="caution">
    <text evidence="3">The sequence shown here is derived from an EMBL/GenBank/DDBJ whole genome shotgun (WGS) entry which is preliminary data.</text>
</comment>
<dbReference type="PANTHER" id="PTHR46401">
    <property type="entry name" value="GLYCOSYLTRANSFERASE WBBK-RELATED"/>
    <property type="match status" value="1"/>
</dbReference>
<name>A0A1F7X5Y1_9BACT</name>
<gene>
    <name evidence="3" type="ORF">A2Z67_03975</name>
</gene>
<dbReference type="Pfam" id="PF00534">
    <property type="entry name" value="Glycos_transf_1"/>
    <property type="match status" value="1"/>
</dbReference>
<evidence type="ECO:0000313" key="3">
    <source>
        <dbReference type="EMBL" id="OGM10472.1"/>
    </source>
</evidence>
<dbReference type="Gene3D" id="3.40.50.2000">
    <property type="entry name" value="Glycogen Phosphorylase B"/>
    <property type="match status" value="1"/>
</dbReference>
<evidence type="ECO:0000259" key="2">
    <source>
        <dbReference type="Pfam" id="PF00534"/>
    </source>
</evidence>
<accession>A0A1F7X5Y1</accession>
<dbReference type="SUPFAM" id="SSF53756">
    <property type="entry name" value="UDP-Glycosyltransferase/glycogen phosphorylase"/>
    <property type="match status" value="1"/>
</dbReference>
<sequence length="191" mass="21412">MRRIKEKYSIVDDYILFLSTLKPSKNIEGLIEAFAKIKDSIPQIKLVIAGKKGWMFDSIFKKIKELGLEKDIVFTDFIEEKDKPALIKGSKVFVAPSFWEGFGLNVLEAMACGIPVVVSDIASLPEIVGKAGILVNPYAVKSIADGIAKVLKMPKESYNMMVEESLEQAKKFSWEETAKKTFEVIENCINK</sequence>
<reference evidence="3 4" key="1">
    <citation type="journal article" date="2016" name="Nat. Commun.">
        <title>Thousands of microbial genomes shed light on interconnected biogeochemical processes in an aquifer system.</title>
        <authorList>
            <person name="Anantharaman K."/>
            <person name="Brown C.T."/>
            <person name="Hug L.A."/>
            <person name="Sharon I."/>
            <person name="Castelle C.J."/>
            <person name="Probst A.J."/>
            <person name="Thomas B.C."/>
            <person name="Singh A."/>
            <person name="Wilkins M.J."/>
            <person name="Karaoz U."/>
            <person name="Brodie E.L."/>
            <person name="Williams K.H."/>
            <person name="Hubbard S.S."/>
            <person name="Banfield J.F."/>
        </authorList>
    </citation>
    <scope>NUCLEOTIDE SEQUENCE [LARGE SCALE GENOMIC DNA]</scope>
</reference>
<evidence type="ECO:0000313" key="4">
    <source>
        <dbReference type="Proteomes" id="UP000176939"/>
    </source>
</evidence>
<dbReference type="InterPro" id="IPR001296">
    <property type="entry name" value="Glyco_trans_1"/>
</dbReference>
<proteinExistence type="predicted"/>
<dbReference type="CDD" id="cd03809">
    <property type="entry name" value="GT4_MtfB-like"/>
    <property type="match status" value="1"/>
</dbReference>
<dbReference type="FunFam" id="3.40.50.2000:FF:000119">
    <property type="entry name" value="Glycosyl transferase group 1"/>
    <property type="match status" value="1"/>
</dbReference>
<dbReference type="AlphaFoldDB" id="A0A1F7X5Y1"/>
<dbReference type="PANTHER" id="PTHR46401:SF2">
    <property type="entry name" value="GLYCOSYLTRANSFERASE WBBK-RELATED"/>
    <property type="match status" value="1"/>
</dbReference>
<protein>
    <recommendedName>
        <fullName evidence="2">Glycosyl transferase family 1 domain-containing protein</fullName>
    </recommendedName>
</protein>
<dbReference type="GO" id="GO:0016757">
    <property type="term" value="F:glycosyltransferase activity"/>
    <property type="evidence" value="ECO:0007669"/>
    <property type="project" value="InterPro"/>
</dbReference>
<feature type="domain" description="Glycosyl transferase family 1" evidence="2">
    <location>
        <begin position="12"/>
        <end position="164"/>
    </location>
</feature>
<evidence type="ECO:0000256" key="1">
    <source>
        <dbReference type="ARBA" id="ARBA00022679"/>
    </source>
</evidence>
<dbReference type="GO" id="GO:0009103">
    <property type="term" value="P:lipopolysaccharide biosynthetic process"/>
    <property type="evidence" value="ECO:0007669"/>
    <property type="project" value="TreeGrafter"/>
</dbReference>
<keyword evidence="1" id="KW-0808">Transferase</keyword>